<organism evidence="1">
    <name type="scientific">Arundo donax</name>
    <name type="common">Giant reed</name>
    <name type="synonym">Donax arundinaceus</name>
    <dbReference type="NCBI Taxonomy" id="35708"/>
    <lineage>
        <taxon>Eukaryota</taxon>
        <taxon>Viridiplantae</taxon>
        <taxon>Streptophyta</taxon>
        <taxon>Embryophyta</taxon>
        <taxon>Tracheophyta</taxon>
        <taxon>Spermatophyta</taxon>
        <taxon>Magnoliopsida</taxon>
        <taxon>Liliopsida</taxon>
        <taxon>Poales</taxon>
        <taxon>Poaceae</taxon>
        <taxon>PACMAD clade</taxon>
        <taxon>Arundinoideae</taxon>
        <taxon>Arundineae</taxon>
        <taxon>Arundo</taxon>
    </lineage>
</organism>
<reference evidence="1" key="1">
    <citation type="submission" date="2014-09" db="EMBL/GenBank/DDBJ databases">
        <authorList>
            <person name="Magalhaes I.L.F."/>
            <person name="Oliveira U."/>
            <person name="Santos F.R."/>
            <person name="Vidigal T.H.D.A."/>
            <person name="Brescovit A.D."/>
            <person name="Santos A.J."/>
        </authorList>
    </citation>
    <scope>NUCLEOTIDE SEQUENCE</scope>
    <source>
        <tissue evidence="1">Shoot tissue taken approximately 20 cm above the soil surface</tissue>
    </source>
</reference>
<name>A0A0A9A702_ARUDO</name>
<dbReference type="AlphaFoldDB" id="A0A0A9A702"/>
<proteinExistence type="predicted"/>
<sequence length="28" mass="3567">MRLCWRIFWWSQGFLGIEMSTCVWQIWC</sequence>
<dbReference type="EMBL" id="GBRH01252202">
    <property type="protein sequence ID" value="JAD45693.1"/>
    <property type="molecule type" value="Transcribed_RNA"/>
</dbReference>
<accession>A0A0A9A702</accession>
<evidence type="ECO:0000313" key="1">
    <source>
        <dbReference type="EMBL" id="JAD45693.1"/>
    </source>
</evidence>
<reference evidence="1" key="2">
    <citation type="journal article" date="2015" name="Data Brief">
        <title>Shoot transcriptome of the giant reed, Arundo donax.</title>
        <authorList>
            <person name="Barrero R.A."/>
            <person name="Guerrero F.D."/>
            <person name="Moolhuijzen P."/>
            <person name="Goolsby J.A."/>
            <person name="Tidwell J."/>
            <person name="Bellgard S.E."/>
            <person name="Bellgard M.I."/>
        </authorList>
    </citation>
    <scope>NUCLEOTIDE SEQUENCE</scope>
    <source>
        <tissue evidence="1">Shoot tissue taken approximately 20 cm above the soil surface</tissue>
    </source>
</reference>
<protein>
    <submittedName>
        <fullName evidence="1">Uncharacterized protein</fullName>
    </submittedName>
</protein>